<dbReference type="OrthoDB" id="9816034at2"/>
<reference evidence="7 8" key="1">
    <citation type="submission" date="2015-04" db="EMBL/GenBank/DDBJ databases">
        <title>Draft Genome Sequence of the Novel Agar-Digesting Marine Bacterium Q1.</title>
        <authorList>
            <person name="Li Y."/>
            <person name="Li D."/>
            <person name="Chen G."/>
            <person name="Du Z."/>
        </authorList>
    </citation>
    <scope>NUCLEOTIDE SEQUENCE [LARGE SCALE GENOMIC DNA]</scope>
    <source>
        <strain evidence="7 8">Q1</strain>
    </source>
</reference>
<dbReference type="EMBL" id="LAZL01000036">
    <property type="protein sequence ID" value="KMT63932.1"/>
    <property type="molecule type" value="Genomic_DNA"/>
</dbReference>
<gene>
    <name evidence="7" type="ORF">XM47_17035</name>
</gene>
<dbReference type="GO" id="GO:0007165">
    <property type="term" value="P:signal transduction"/>
    <property type="evidence" value="ECO:0007669"/>
    <property type="project" value="InterPro"/>
</dbReference>
<evidence type="ECO:0000313" key="7">
    <source>
        <dbReference type="EMBL" id="KMT63932.1"/>
    </source>
</evidence>
<dbReference type="CDD" id="cd06225">
    <property type="entry name" value="HAMP"/>
    <property type="match status" value="1"/>
</dbReference>
<evidence type="ECO:0000259" key="4">
    <source>
        <dbReference type="PROSITE" id="PS50883"/>
    </source>
</evidence>
<keyword evidence="2" id="KW-0472">Membrane</keyword>
<keyword evidence="2" id="KW-0812">Transmembrane</keyword>
<dbReference type="InterPro" id="IPR000160">
    <property type="entry name" value="GGDEF_dom"/>
</dbReference>
<evidence type="ECO:0000259" key="5">
    <source>
        <dbReference type="PROSITE" id="PS50885"/>
    </source>
</evidence>
<dbReference type="STRING" id="1513271.XM47_17035"/>
<evidence type="ECO:0000259" key="3">
    <source>
        <dbReference type="PROSITE" id="PS50113"/>
    </source>
</evidence>
<dbReference type="SMART" id="SM00304">
    <property type="entry name" value="HAMP"/>
    <property type="match status" value="1"/>
</dbReference>
<feature type="domain" description="GGDEF" evidence="6">
    <location>
        <begin position="397"/>
        <end position="529"/>
    </location>
</feature>
<protein>
    <recommendedName>
        <fullName evidence="9">Diguanylate cyclase</fullName>
    </recommendedName>
</protein>
<dbReference type="InterPro" id="IPR052155">
    <property type="entry name" value="Biofilm_reg_signaling"/>
</dbReference>
<dbReference type="Pfam" id="PF00672">
    <property type="entry name" value="HAMP"/>
    <property type="match status" value="1"/>
</dbReference>
<dbReference type="Gene3D" id="6.10.340.10">
    <property type="match status" value="1"/>
</dbReference>
<dbReference type="PROSITE" id="PS50885">
    <property type="entry name" value="HAMP"/>
    <property type="match status" value="1"/>
</dbReference>
<dbReference type="SUPFAM" id="SSF55785">
    <property type="entry name" value="PYP-like sensor domain (PAS domain)"/>
    <property type="match status" value="1"/>
</dbReference>
<dbReference type="SMART" id="SM00052">
    <property type="entry name" value="EAL"/>
    <property type="match status" value="1"/>
</dbReference>
<evidence type="ECO:0000313" key="8">
    <source>
        <dbReference type="Proteomes" id="UP000037600"/>
    </source>
</evidence>
<dbReference type="Gene3D" id="3.20.20.450">
    <property type="entry name" value="EAL domain"/>
    <property type="match status" value="1"/>
</dbReference>
<evidence type="ECO:0000256" key="1">
    <source>
        <dbReference type="ARBA" id="ARBA00001946"/>
    </source>
</evidence>
<dbReference type="InterPro" id="IPR035919">
    <property type="entry name" value="EAL_sf"/>
</dbReference>
<sequence>MINARHSLKFSIIRWLSAVFVLAFVAIGTILFLVEKDLAKDKVVTDLNVIAEILGNRSIAALIFNDVSAANTNLSAAQYHQTIDQICLYDQNGDFFALYVSANNKRVCTPKQDIYQENHYEFSADNVNLFVSISDNSQVIGALVIDSNLDFIKTSQQQVVGILTIVLVVAIIAIYMLTNGLLTRMLSPLHHLHETAKSITTNVFSDIRAYKSKDDEVGQLVDVFNSMLDSLAKEHNLLQISEKRFRALADHAPIGIYLRDSDDRFVYVNQKWQDMTQCKLPLSFIDYRRQINAEDWVQVSDQLAQANLVSDSAMIEYGFTTAKGTSKAFLEQIAPVDVGDDSLSACIGSLLDVTELKQAQDDLERMAFNDPLTGLANRRFFNDHLKIEIVTAHKMNQSLAVLMLDLDHFKRVNDTQGHECGDELLTVVARKISQSVSTDDVVSRMGGDEFMILIRDIQSPAQLDRLVQNILASVVTPMGVDSLLDVTASIGVSVYPRDGETGAELIRNADIALYKAKDSGRNQAVYFSKVLDTEIKQKVRLEHKLKHALSENELSVYLQPQYNATAKKFFWAEALIRWIDKEDGFIPPDKFIGLAEETGLIHEIGLFVLREVCAFISKNEAYLTDLGIEGVAVNLSARQFFAKGFLDEIKQVLVEFSVRPEQLEFELTESMVMENTQHAIEIMHQLRDLGIRLSIDDFGTGYSSLAYLKRFPIHSVKIDRSFIRDIPDDQHDVEIASAIIAMAQKLGLEIIAEGVETQLQSDFLHEQGCSFMQGYFYAKPMPFQNVLELSHSESEQKSEA</sequence>
<comment type="cofactor">
    <cofactor evidence="1">
        <name>Mg(2+)</name>
        <dbReference type="ChEBI" id="CHEBI:18420"/>
    </cofactor>
</comment>
<keyword evidence="8" id="KW-1185">Reference proteome</keyword>
<evidence type="ECO:0000256" key="2">
    <source>
        <dbReference type="SAM" id="Phobius"/>
    </source>
</evidence>
<dbReference type="CDD" id="cd01949">
    <property type="entry name" value="GGDEF"/>
    <property type="match status" value="1"/>
</dbReference>
<dbReference type="NCBIfam" id="TIGR00254">
    <property type="entry name" value="GGDEF"/>
    <property type="match status" value="1"/>
</dbReference>
<accession>A0A0J8GM71</accession>
<dbReference type="NCBIfam" id="TIGR00229">
    <property type="entry name" value="sensory_box"/>
    <property type="match status" value="1"/>
</dbReference>
<feature type="transmembrane region" description="Helical" evidence="2">
    <location>
        <begin position="12"/>
        <end position="34"/>
    </location>
</feature>
<dbReference type="Pfam" id="PF00563">
    <property type="entry name" value="EAL"/>
    <property type="match status" value="1"/>
</dbReference>
<keyword evidence="2" id="KW-1133">Transmembrane helix</keyword>
<dbReference type="GO" id="GO:0003824">
    <property type="term" value="F:catalytic activity"/>
    <property type="evidence" value="ECO:0007669"/>
    <property type="project" value="UniProtKB-ARBA"/>
</dbReference>
<feature type="domain" description="PAC" evidence="3">
    <location>
        <begin position="313"/>
        <end position="365"/>
    </location>
</feature>
<proteinExistence type="predicted"/>
<dbReference type="PROSITE" id="PS50883">
    <property type="entry name" value="EAL"/>
    <property type="match status" value="1"/>
</dbReference>
<dbReference type="PROSITE" id="PS50887">
    <property type="entry name" value="GGDEF"/>
    <property type="match status" value="1"/>
</dbReference>
<dbReference type="AlphaFoldDB" id="A0A0J8GM71"/>
<dbReference type="PROSITE" id="PS50113">
    <property type="entry name" value="PAC"/>
    <property type="match status" value="1"/>
</dbReference>
<comment type="caution">
    <text evidence="7">The sequence shown here is derived from an EMBL/GenBank/DDBJ whole genome shotgun (WGS) entry which is preliminary data.</text>
</comment>
<dbReference type="Gene3D" id="3.30.450.20">
    <property type="entry name" value="PAS domain"/>
    <property type="match status" value="1"/>
</dbReference>
<name>A0A0J8GM71_9ALTE</name>
<feature type="domain" description="EAL" evidence="4">
    <location>
        <begin position="538"/>
        <end position="794"/>
    </location>
</feature>
<feature type="domain" description="HAMP" evidence="5">
    <location>
        <begin position="183"/>
        <end position="236"/>
    </location>
</feature>
<dbReference type="Gene3D" id="3.30.70.270">
    <property type="match status" value="1"/>
</dbReference>
<organism evidence="7 8">
    <name type="scientific">Catenovulum maritimum</name>
    <dbReference type="NCBI Taxonomy" id="1513271"/>
    <lineage>
        <taxon>Bacteria</taxon>
        <taxon>Pseudomonadati</taxon>
        <taxon>Pseudomonadota</taxon>
        <taxon>Gammaproteobacteria</taxon>
        <taxon>Alteromonadales</taxon>
        <taxon>Alteromonadaceae</taxon>
        <taxon>Catenovulum</taxon>
    </lineage>
</organism>
<dbReference type="SUPFAM" id="SSF141868">
    <property type="entry name" value="EAL domain-like"/>
    <property type="match status" value="1"/>
</dbReference>
<dbReference type="Proteomes" id="UP000037600">
    <property type="component" value="Unassembled WGS sequence"/>
</dbReference>
<dbReference type="GO" id="GO:0016020">
    <property type="term" value="C:membrane"/>
    <property type="evidence" value="ECO:0007669"/>
    <property type="project" value="InterPro"/>
</dbReference>
<dbReference type="PANTHER" id="PTHR44757">
    <property type="entry name" value="DIGUANYLATE CYCLASE DGCP"/>
    <property type="match status" value="1"/>
</dbReference>
<dbReference type="SMART" id="SM00267">
    <property type="entry name" value="GGDEF"/>
    <property type="match status" value="1"/>
</dbReference>
<evidence type="ECO:0008006" key="9">
    <source>
        <dbReference type="Google" id="ProtNLM"/>
    </source>
</evidence>
<dbReference type="InterPro" id="IPR001633">
    <property type="entry name" value="EAL_dom"/>
</dbReference>
<dbReference type="InterPro" id="IPR043128">
    <property type="entry name" value="Rev_trsase/Diguanyl_cyclase"/>
</dbReference>
<dbReference type="Pfam" id="PF13188">
    <property type="entry name" value="PAS_8"/>
    <property type="match status" value="1"/>
</dbReference>
<dbReference type="InterPro" id="IPR029787">
    <property type="entry name" value="Nucleotide_cyclase"/>
</dbReference>
<dbReference type="PATRIC" id="fig|1513271.3.peg.3496"/>
<feature type="transmembrane region" description="Helical" evidence="2">
    <location>
        <begin position="159"/>
        <end position="178"/>
    </location>
</feature>
<dbReference type="InterPro" id="IPR000014">
    <property type="entry name" value="PAS"/>
</dbReference>
<dbReference type="Pfam" id="PF17152">
    <property type="entry name" value="CHASE8"/>
    <property type="match status" value="1"/>
</dbReference>
<dbReference type="CDD" id="cd01948">
    <property type="entry name" value="EAL"/>
    <property type="match status" value="1"/>
</dbReference>
<dbReference type="RefSeq" id="WP_048695240.1">
    <property type="nucleotide sequence ID" value="NZ_KQ130507.1"/>
</dbReference>
<dbReference type="SUPFAM" id="SSF55073">
    <property type="entry name" value="Nucleotide cyclase"/>
    <property type="match status" value="1"/>
</dbReference>
<dbReference type="InterPro" id="IPR033417">
    <property type="entry name" value="CHASE8"/>
</dbReference>
<dbReference type="Pfam" id="PF00990">
    <property type="entry name" value="GGDEF"/>
    <property type="match status" value="1"/>
</dbReference>
<dbReference type="FunFam" id="3.30.70.270:FF:000001">
    <property type="entry name" value="Diguanylate cyclase domain protein"/>
    <property type="match status" value="1"/>
</dbReference>
<dbReference type="InterPro" id="IPR003660">
    <property type="entry name" value="HAMP_dom"/>
</dbReference>
<evidence type="ECO:0000259" key="6">
    <source>
        <dbReference type="PROSITE" id="PS50887"/>
    </source>
</evidence>
<dbReference type="InterPro" id="IPR000700">
    <property type="entry name" value="PAS-assoc_C"/>
</dbReference>
<dbReference type="InterPro" id="IPR035965">
    <property type="entry name" value="PAS-like_dom_sf"/>
</dbReference>
<dbReference type="PANTHER" id="PTHR44757:SF2">
    <property type="entry name" value="BIOFILM ARCHITECTURE MAINTENANCE PROTEIN MBAA"/>
    <property type="match status" value="1"/>
</dbReference>